<feature type="domain" description="DUF1559" evidence="2">
    <location>
        <begin position="35"/>
        <end position="324"/>
    </location>
</feature>
<dbReference type="Pfam" id="PF07963">
    <property type="entry name" value="N_methyl"/>
    <property type="match status" value="1"/>
</dbReference>
<feature type="transmembrane region" description="Helical" evidence="1">
    <location>
        <begin position="12"/>
        <end position="34"/>
    </location>
</feature>
<sequence>MVCHKSPKHGFTLVELLVVIAIIGVLIALLLPAVQQAREAARRMSCSNNLKQLGLAAHNYHDTYQHLPPGNVAAINWKVCVLPFLEQRTITDQLTYDLNDDFHSDSGSNNVDVLSGVLVDALNCPSSVVDPFVDQNGANPGRLQYHTYLGVNGAADPSVTGNLATSGKCQKTYFGGYACNNGPMLGLVGVAFRDITDGLSNTVIIGEQAGRDPGRMAYAASSGAEPAYRQGASGGWNGDSSSAGLYENPPIPAWGFDPVDSPGANGFATYDGIAPILYPLNSACSGDSACLLSRGTGATFNSEHPGGVQFLLADGSARFIPETISLLTLKQLAMKSDGQVIGDF</sequence>
<keyword evidence="1" id="KW-0472">Membrane</keyword>
<dbReference type="PANTHER" id="PTHR30093:SF2">
    <property type="entry name" value="TYPE II SECRETION SYSTEM PROTEIN H"/>
    <property type="match status" value="1"/>
</dbReference>
<evidence type="ECO:0000256" key="1">
    <source>
        <dbReference type="SAM" id="Phobius"/>
    </source>
</evidence>
<dbReference type="NCBIfam" id="TIGR04294">
    <property type="entry name" value="pre_pil_HX9DG"/>
    <property type="match status" value="1"/>
</dbReference>
<dbReference type="InterPro" id="IPR011453">
    <property type="entry name" value="DUF1559"/>
</dbReference>
<dbReference type="Proteomes" id="UP000318878">
    <property type="component" value="Unassembled WGS sequence"/>
</dbReference>
<dbReference type="SUPFAM" id="SSF54523">
    <property type="entry name" value="Pili subunits"/>
    <property type="match status" value="1"/>
</dbReference>
<dbReference type="AlphaFoldDB" id="A0A5C5V1C9"/>
<reference evidence="3 4" key="1">
    <citation type="submission" date="2019-02" db="EMBL/GenBank/DDBJ databases">
        <title>Deep-cultivation of Planctomycetes and their phenomic and genomic characterization uncovers novel biology.</title>
        <authorList>
            <person name="Wiegand S."/>
            <person name="Jogler M."/>
            <person name="Boedeker C."/>
            <person name="Pinto D."/>
            <person name="Vollmers J."/>
            <person name="Rivas-Marin E."/>
            <person name="Kohn T."/>
            <person name="Peeters S.H."/>
            <person name="Heuer A."/>
            <person name="Rast P."/>
            <person name="Oberbeckmann S."/>
            <person name="Bunk B."/>
            <person name="Jeske O."/>
            <person name="Meyerdierks A."/>
            <person name="Storesund J.E."/>
            <person name="Kallscheuer N."/>
            <person name="Luecker S."/>
            <person name="Lage O.M."/>
            <person name="Pohl T."/>
            <person name="Merkel B.J."/>
            <person name="Hornburger P."/>
            <person name="Mueller R.-W."/>
            <person name="Bruemmer F."/>
            <person name="Labrenz M."/>
            <person name="Spormann A.M."/>
            <person name="Op Den Camp H."/>
            <person name="Overmann J."/>
            <person name="Amann R."/>
            <person name="Jetten M.S.M."/>
            <person name="Mascher T."/>
            <person name="Medema M.H."/>
            <person name="Devos D.P."/>
            <person name="Kaster A.-K."/>
            <person name="Ovreas L."/>
            <person name="Rohde M."/>
            <person name="Galperin M.Y."/>
            <person name="Jogler C."/>
        </authorList>
    </citation>
    <scope>NUCLEOTIDE SEQUENCE [LARGE SCALE GENOMIC DNA]</scope>
    <source>
        <strain evidence="3 4">Enr8</strain>
    </source>
</reference>
<evidence type="ECO:0000313" key="4">
    <source>
        <dbReference type="Proteomes" id="UP000318878"/>
    </source>
</evidence>
<dbReference type="PANTHER" id="PTHR30093">
    <property type="entry name" value="GENERAL SECRETION PATHWAY PROTEIN G"/>
    <property type="match status" value="1"/>
</dbReference>
<evidence type="ECO:0000313" key="3">
    <source>
        <dbReference type="EMBL" id="TWT31567.1"/>
    </source>
</evidence>
<keyword evidence="1" id="KW-0812">Transmembrane</keyword>
<dbReference type="NCBIfam" id="TIGR02532">
    <property type="entry name" value="IV_pilin_GFxxxE"/>
    <property type="match status" value="1"/>
</dbReference>
<comment type="caution">
    <text evidence="3">The sequence shown here is derived from an EMBL/GenBank/DDBJ whole genome shotgun (WGS) entry which is preliminary data.</text>
</comment>
<organism evidence="3 4">
    <name type="scientific">Blastopirellula retiformator</name>
    <dbReference type="NCBI Taxonomy" id="2527970"/>
    <lineage>
        <taxon>Bacteria</taxon>
        <taxon>Pseudomonadati</taxon>
        <taxon>Planctomycetota</taxon>
        <taxon>Planctomycetia</taxon>
        <taxon>Pirellulales</taxon>
        <taxon>Pirellulaceae</taxon>
        <taxon>Blastopirellula</taxon>
    </lineage>
</organism>
<dbReference type="OrthoDB" id="240776at2"/>
<dbReference type="RefSeq" id="WP_146433771.1">
    <property type="nucleotide sequence ID" value="NZ_SJPF01000004.1"/>
</dbReference>
<gene>
    <name evidence="3" type="ORF">Enr8_34890</name>
</gene>
<dbReference type="Pfam" id="PF07596">
    <property type="entry name" value="SBP_bac_10"/>
    <property type="match status" value="1"/>
</dbReference>
<keyword evidence="4" id="KW-1185">Reference proteome</keyword>
<dbReference type="Gene3D" id="3.30.700.10">
    <property type="entry name" value="Glycoprotein, Type 4 Pilin"/>
    <property type="match status" value="1"/>
</dbReference>
<name>A0A5C5V1C9_9BACT</name>
<accession>A0A5C5V1C9</accession>
<evidence type="ECO:0000259" key="2">
    <source>
        <dbReference type="Pfam" id="PF07596"/>
    </source>
</evidence>
<proteinExistence type="predicted"/>
<dbReference type="InterPro" id="IPR012902">
    <property type="entry name" value="N_methyl_site"/>
</dbReference>
<dbReference type="InterPro" id="IPR045584">
    <property type="entry name" value="Pilin-like"/>
</dbReference>
<dbReference type="PROSITE" id="PS00409">
    <property type="entry name" value="PROKAR_NTER_METHYL"/>
    <property type="match status" value="1"/>
</dbReference>
<protein>
    <recommendedName>
        <fullName evidence="2">DUF1559 domain-containing protein</fullName>
    </recommendedName>
</protein>
<dbReference type="InterPro" id="IPR027558">
    <property type="entry name" value="Pre_pil_HX9DG_C"/>
</dbReference>
<keyword evidence="1" id="KW-1133">Transmembrane helix</keyword>
<dbReference type="EMBL" id="SJPF01000004">
    <property type="protein sequence ID" value="TWT31567.1"/>
    <property type="molecule type" value="Genomic_DNA"/>
</dbReference>